<comment type="similarity">
    <text evidence="3">Belongs to the polyprenol kinase family.</text>
</comment>
<keyword evidence="13" id="KW-1133">Transmembrane helix</keyword>
<keyword evidence="11" id="KW-0862">Zinc</keyword>
<dbReference type="GO" id="GO:0016020">
    <property type="term" value="C:membrane"/>
    <property type="evidence" value="ECO:0007669"/>
    <property type="project" value="UniProtKB-SubCell"/>
</dbReference>
<accession>A0A6A4H6I8</accession>
<gene>
    <name evidence="20" type="ORF">BT96DRAFT_887634</name>
</gene>
<reference evidence="20" key="1">
    <citation type="journal article" date="2019" name="Environ. Microbiol.">
        <title>Fungal ecological strategies reflected in gene transcription - a case study of two litter decomposers.</title>
        <authorList>
            <person name="Barbi F."/>
            <person name="Kohler A."/>
            <person name="Barry K."/>
            <person name="Baskaran P."/>
            <person name="Daum C."/>
            <person name="Fauchery L."/>
            <person name="Ihrmark K."/>
            <person name="Kuo A."/>
            <person name="LaButti K."/>
            <person name="Lipzen A."/>
            <person name="Morin E."/>
            <person name="Grigoriev I.V."/>
            <person name="Henrissat B."/>
            <person name="Lindahl B."/>
            <person name="Martin F."/>
        </authorList>
    </citation>
    <scope>NUCLEOTIDE SEQUENCE</scope>
    <source>
        <strain evidence="20">JB14</strain>
    </source>
</reference>
<evidence type="ECO:0000256" key="9">
    <source>
        <dbReference type="ARBA" id="ARBA00022771"/>
    </source>
</evidence>
<feature type="domain" description="MYND-type" evidence="19">
    <location>
        <begin position="251"/>
        <end position="289"/>
    </location>
</feature>
<evidence type="ECO:0000256" key="12">
    <source>
        <dbReference type="ARBA" id="ARBA00022946"/>
    </source>
</evidence>
<dbReference type="PANTHER" id="PTHR32523">
    <property type="entry name" value="PHYTOL KINASE 1, CHLOROPLASTIC"/>
    <property type="match status" value="1"/>
</dbReference>
<dbReference type="PROSITE" id="PS50865">
    <property type="entry name" value="ZF_MYND_2"/>
    <property type="match status" value="1"/>
</dbReference>
<proteinExistence type="inferred from homology"/>
<dbReference type="Pfam" id="PF01753">
    <property type="entry name" value="zf-MYND"/>
    <property type="match status" value="1"/>
</dbReference>
<evidence type="ECO:0000256" key="6">
    <source>
        <dbReference type="ARBA" id="ARBA00022679"/>
    </source>
</evidence>
<dbReference type="PANTHER" id="PTHR32523:SF8">
    <property type="entry name" value="DOLICHOL KINASE"/>
    <property type="match status" value="1"/>
</dbReference>
<keyword evidence="10" id="KW-0418">Kinase</keyword>
<evidence type="ECO:0000256" key="7">
    <source>
        <dbReference type="ARBA" id="ARBA00022692"/>
    </source>
</evidence>
<keyword evidence="12" id="KW-0809">Transit peptide</keyword>
<dbReference type="InterPro" id="IPR039606">
    <property type="entry name" value="Phytol/farnesol_kinase"/>
</dbReference>
<name>A0A6A4H6I8_9AGAR</name>
<evidence type="ECO:0000256" key="15">
    <source>
        <dbReference type="ARBA" id="ARBA00024015"/>
    </source>
</evidence>
<evidence type="ECO:0000256" key="10">
    <source>
        <dbReference type="ARBA" id="ARBA00022777"/>
    </source>
</evidence>
<dbReference type="GO" id="GO:0008270">
    <property type="term" value="F:zinc ion binding"/>
    <property type="evidence" value="ECO:0007669"/>
    <property type="project" value="UniProtKB-KW"/>
</dbReference>
<evidence type="ECO:0000256" key="4">
    <source>
        <dbReference type="ARBA" id="ARBA00022528"/>
    </source>
</evidence>
<evidence type="ECO:0000259" key="19">
    <source>
        <dbReference type="PROSITE" id="PS50865"/>
    </source>
</evidence>
<dbReference type="OrthoDB" id="2880862at2759"/>
<evidence type="ECO:0000256" key="1">
    <source>
        <dbReference type="ARBA" id="ARBA00004141"/>
    </source>
</evidence>
<dbReference type="SUPFAM" id="SSF144232">
    <property type="entry name" value="HIT/MYND zinc finger-like"/>
    <property type="match status" value="1"/>
</dbReference>
<evidence type="ECO:0000256" key="18">
    <source>
        <dbReference type="PROSITE-ProRule" id="PRU00134"/>
    </source>
</evidence>
<comment type="subcellular location">
    <subcellularLocation>
        <location evidence="1">Membrane</location>
        <topology evidence="1">Multi-pass membrane protein</topology>
    </subcellularLocation>
    <subcellularLocation>
        <location evidence="2">Plastid</location>
        <location evidence="2">Chloroplast</location>
    </subcellularLocation>
</comment>
<evidence type="ECO:0000313" key="21">
    <source>
        <dbReference type="Proteomes" id="UP000799118"/>
    </source>
</evidence>
<evidence type="ECO:0000256" key="8">
    <source>
        <dbReference type="ARBA" id="ARBA00022723"/>
    </source>
</evidence>
<keyword evidence="21" id="KW-1185">Reference proteome</keyword>
<dbReference type="Proteomes" id="UP000799118">
    <property type="component" value="Unassembled WGS sequence"/>
</dbReference>
<evidence type="ECO:0000313" key="20">
    <source>
        <dbReference type="EMBL" id="KAE9392954.1"/>
    </source>
</evidence>
<dbReference type="Gene3D" id="6.10.140.2220">
    <property type="match status" value="1"/>
</dbReference>
<keyword evidence="7" id="KW-0812">Transmembrane</keyword>
<protein>
    <recommendedName>
        <fullName evidence="16">phytol kinase</fullName>
        <ecNumber evidence="16">2.7.1.182</ecNumber>
    </recommendedName>
</protein>
<evidence type="ECO:0000256" key="2">
    <source>
        <dbReference type="ARBA" id="ARBA00004229"/>
    </source>
</evidence>
<dbReference type="InterPro" id="IPR002893">
    <property type="entry name" value="Znf_MYND"/>
</dbReference>
<comment type="catalytic activity">
    <reaction evidence="17">
        <text>phytol + CTP = phytyl phosphate + CDP + H(+)</text>
        <dbReference type="Rhea" id="RHEA:38055"/>
        <dbReference type="ChEBI" id="CHEBI:15378"/>
        <dbReference type="ChEBI" id="CHEBI:17327"/>
        <dbReference type="ChEBI" id="CHEBI:37563"/>
        <dbReference type="ChEBI" id="CHEBI:58069"/>
        <dbReference type="ChEBI" id="CHEBI:75483"/>
        <dbReference type="EC" id="2.7.1.182"/>
    </reaction>
</comment>
<dbReference type="EMBL" id="ML769584">
    <property type="protein sequence ID" value="KAE9392954.1"/>
    <property type="molecule type" value="Genomic_DNA"/>
</dbReference>
<keyword evidence="6" id="KW-0808">Transferase</keyword>
<evidence type="ECO:0000256" key="17">
    <source>
        <dbReference type="ARBA" id="ARBA00048889"/>
    </source>
</evidence>
<keyword evidence="4" id="KW-0150">Chloroplast</keyword>
<evidence type="ECO:0000256" key="5">
    <source>
        <dbReference type="ARBA" id="ARBA00022640"/>
    </source>
</evidence>
<sequence length="302" mass="35150">MMPASAAITYFKSAEALGRSHLQNDIAPDCFDDNASYGAPNFWGIPGTRPYMRLLRNMTQLYIQMHEWDLAVKQNIEILRLCESDNMGQRAWMAPLLLHVGRPADALYFCQQWLSDWSSSDELPKGIKFKAPFKKPLTKAEIERMSKYVDLQMIHSATLSAFMLYGDVELSRQYLHIAVQYPHVLIKVIGKFKERMNGDTHPVRLHNGVEDARDHLWLAQDLWSKDDVWNWVKSDAVVTAAVLRPCSDPTCRRLEEQAAQWQKCSGCKEEWYCSRACQKSHWPSHKEICKRKQEEYRDRQRV</sequence>
<evidence type="ECO:0000256" key="14">
    <source>
        <dbReference type="ARBA" id="ARBA00023136"/>
    </source>
</evidence>
<dbReference type="AlphaFoldDB" id="A0A6A4H6I8"/>
<keyword evidence="8" id="KW-0479">Metal-binding</keyword>
<evidence type="ECO:0000256" key="11">
    <source>
        <dbReference type="ARBA" id="ARBA00022833"/>
    </source>
</evidence>
<dbReference type="GO" id="GO:0010276">
    <property type="term" value="F:phytol kinase activity"/>
    <property type="evidence" value="ECO:0007669"/>
    <property type="project" value="UniProtKB-EC"/>
</dbReference>
<dbReference type="EC" id="2.7.1.182" evidence="16"/>
<keyword evidence="9 18" id="KW-0863">Zinc-finger</keyword>
<keyword evidence="14" id="KW-0472">Membrane</keyword>
<evidence type="ECO:0000256" key="13">
    <source>
        <dbReference type="ARBA" id="ARBA00022989"/>
    </source>
</evidence>
<keyword evidence="5" id="KW-0934">Plastid</keyword>
<organism evidence="20 21">
    <name type="scientific">Gymnopus androsaceus JB14</name>
    <dbReference type="NCBI Taxonomy" id="1447944"/>
    <lineage>
        <taxon>Eukaryota</taxon>
        <taxon>Fungi</taxon>
        <taxon>Dikarya</taxon>
        <taxon>Basidiomycota</taxon>
        <taxon>Agaricomycotina</taxon>
        <taxon>Agaricomycetes</taxon>
        <taxon>Agaricomycetidae</taxon>
        <taxon>Agaricales</taxon>
        <taxon>Marasmiineae</taxon>
        <taxon>Omphalotaceae</taxon>
        <taxon>Gymnopus</taxon>
    </lineage>
</organism>
<comment type="pathway">
    <text evidence="15">Cofactor biosynthesis; tocopherol biosynthesis.</text>
</comment>
<evidence type="ECO:0000256" key="16">
    <source>
        <dbReference type="ARBA" id="ARBA00039024"/>
    </source>
</evidence>
<evidence type="ECO:0000256" key="3">
    <source>
        <dbReference type="ARBA" id="ARBA00010794"/>
    </source>
</evidence>